<keyword evidence="4" id="KW-0862">Zinc</keyword>
<evidence type="ECO:0000256" key="1">
    <source>
        <dbReference type="ARBA" id="ARBA00007749"/>
    </source>
</evidence>
<dbReference type="InterPro" id="IPR001279">
    <property type="entry name" value="Metallo-B-lactamas"/>
</dbReference>
<keyword evidence="3" id="KW-0378">Hydrolase</keyword>
<comment type="similarity">
    <text evidence="1">Belongs to the metallo-beta-lactamase superfamily.</text>
</comment>
<dbReference type="GO" id="GO:0016787">
    <property type="term" value="F:hydrolase activity"/>
    <property type="evidence" value="ECO:0007669"/>
    <property type="project" value="UniProtKB-KW"/>
</dbReference>
<dbReference type="GO" id="GO:0046872">
    <property type="term" value="F:metal ion binding"/>
    <property type="evidence" value="ECO:0007669"/>
    <property type="project" value="UniProtKB-KW"/>
</dbReference>
<gene>
    <name evidence="6" type="ORF">Micbo1qcDRAFT_182389</name>
</gene>
<dbReference type="STRING" id="196109.A0A136JFX7"/>
<dbReference type="InParanoid" id="A0A136JFX7"/>
<dbReference type="PANTHER" id="PTHR42978">
    <property type="entry name" value="QUORUM-QUENCHING LACTONASE YTNP-RELATED-RELATED"/>
    <property type="match status" value="1"/>
</dbReference>
<dbReference type="SUPFAM" id="SSF56281">
    <property type="entry name" value="Metallo-hydrolase/oxidoreductase"/>
    <property type="match status" value="1"/>
</dbReference>
<evidence type="ECO:0000256" key="2">
    <source>
        <dbReference type="ARBA" id="ARBA00022723"/>
    </source>
</evidence>
<dbReference type="CDD" id="cd07730">
    <property type="entry name" value="metallo-hydrolase-like_MBL-fold"/>
    <property type="match status" value="1"/>
</dbReference>
<accession>A0A136JFX7</accession>
<keyword evidence="2" id="KW-0479">Metal-binding</keyword>
<reference evidence="7" key="1">
    <citation type="submission" date="2016-02" db="EMBL/GenBank/DDBJ databases">
        <title>Draft genome sequence of Microdochium bolleyi, a fungal endophyte of beachgrass.</title>
        <authorList>
            <consortium name="DOE Joint Genome Institute"/>
            <person name="David A.S."/>
            <person name="May G."/>
            <person name="Haridas S."/>
            <person name="Lim J."/>
            <person name="Wang M."/>
            <person name="Labutti K."/>
            <person name="Lipzen A."/>
            <person name="Barry K."/>
            <person name="Grigoriev I.V."/>
        </authorList>
    </citation>
    <scope>NUCLEOTIDE SEQUENCE [LARGE SCALE GENOMIC DNA]</scope>
    <source>
        <strain evidence="7">J235TASD1</strain>
    </source>
</reference>
<dbReference type="SMART" id="SM00849">
    <property type="entry name" value="Lactamase_B"/>
    <property type="match status" value="1"/>
</dbReference>
<keyword evidence="7" id="KW-1185">Reference proteome</keyword>
<dbReference type="PANTHER" id="PTHR42978:SF5">
    <property type="entry name" value="METALLO-BETA-LACTAMASE DOMAIN-CONTAINING PROTEIN"/>
    <property type="match status" value="1"/>
</dbReference>
<dbReference type="OrthoDB" id="10250730at2759"/>
<dbReference type="EMBL" id="KQ964246">
    <property type="protein sequence ID" value="KXJ96075.1"/>
    <property type="molecule type" value="Genomic_DNA"/>
</dbReference>
<protein>
    <recommendedName>
        <fullName evidence="5">Metallo-beta-lactamase domain-containing protein</fullName>
    </recommendedName>
</protein>
<dbReference type="InterPro" id="IPR036866">
    <property type="entry name" value="RibonucZ/Hydroxyglut_hydro"/>
</dbReference>
<evidence type="ECO:0000313" key="7">
    <source>
        <dbReference type="Proteomes" id="UP000070501"/>
    </source>
</evidence>
<feature type="domain" description="Metallo-beta-lactamase" evidence="5">
    <location>
        <begin position="51"/>
        <end position="282"/>
    </location>
</feature>
<name>A0A136JFX7_9PEZI</name>
<dbReference type="Gene3D" id="3.60.15.10">
    <property type="entry name" value="Ribonuclease Z/Hydroxyacylglutathione hydrolase-like"/>
    <property type="match status" value="1"/>
</dbReference>
<evidence type="ECO:0000256" key="4">
    <source>
        <dbReference type="ARBA" id="ARBA00022833"/>
    </source>
</evidence>
<dbReference type="InterPro" id="IPR051013">
    <property type="entry name" value="MBL_superfamily_lactonases"/>
</dbReference>
<evidence type="ECO:0000259" key="5">
    <source>
        <dbReference type="SMART" id="SM00849"/>
    </source>
</evidence>
<dbReference type="Proteomes" id="UP000070501">
    <property type="component" value="Unassembled WGS sequence"/>
</dbReference>
<sequence length="418" mass="45435">MATPPLPKLNIPPSASTVSVSIINSSGTLRGVRTRRFLEPEIPGHEWLAAPTFCFLIRHPTLDRSIVFDLGLRKDWWNWPEPLAERLRTTGHTPSVPSHVREILDRGGVDTAAIEAVVWSHWHFDHTGDPSTFEPSTALIVGPGCKQHVFPGWPANPKAAFNEADYAGREVRELDFSASAPGHAKIGSFDALDYFGDGSFYFLDSPGHAIGHICGLARVKIGAGGSGEPDTDDSFILMGGDAVHHGGELRPHTWHPLPEAISPHPFDSLSRTPCPGEIFESLLRDGPAAAVATGADGGSSNETKDRQAPIYLPQSDPAHGAVPHHDIPEMLASIRKVQEADAHDNVLVVAAHDQSLLDIVDFFPATADDFLAKGWVRKARWAFLMDFAQAVGRNGTAWFLKKSVGSLAPALWFCRSYR</sequence>
<proteinExistence type="inferred from homology"/>
<evidence type="ECO:0000313" key="6">
    <source>
        <dbReference type="EMBL" id="KXJ96075.1"/>
    </source>
</evidence>
<evidence type="ECO:0000256" key="3">
    <source>
        <dbReference type="ARBA" id="ARBA00022801"/>
    </source>
</evidence>
<dbReference type="AlphaFoldDB" id="A0A136JFX7"/>
<organism evidence="6 7">
    <name type="scientific">Microdochium bolleyi</name>
    <dbReference type="NCBI Taxonomy" id="196109"/>
    <lineage>
        <taxon>Eukaryota</taxon>
        <taxon>Fungi</taxon>
        <taxon>Dikarya</taxon>
        <taxon>Ascomycota</taxon>
        <taxon>Pezizomycotina</taxon>
        <taxon>Sordariomycetes</taxon>
        <taxon>Xylariomycetidae</taxon>
        <taxon>Xylariales</taxon>
        <taxon>Microdochiaceae</taxon>
        <taxon>Microdochium</taxon>
    </lineage>
</organism>